<evidence type="ECO:0000313" key="2">
    <source>
        <dbReference type="EMBL" id="MDU9693222.1"/>
    </source>
</evidence>
<organism evidence="2 3">
    <name type="scientific">Priestia aryabhattai</name>
    <name type="common">Bacillus aryabhattai</name>
    <dbReference type="NCBI Taxonomy" id="412384"/>
    <lineage>
        <taxon>Bacteria</taxon>
        <taxon>Bacillati</taxon>
        <taxon>Bacillota</taxon>
        <taxon>Bacilli</taxon>
        <taxon>Bacillales</taxon>
        <taxon>Bacillaceae</taxon>
        <taxon>Priestia</taxon>
    </lineage>
</organism>
<dbReference type="AlphaFoldDB" id="A0AAX6NBI5"/>
<gene>
    <name evidence="2" type="ORF">O0Q50_18770</name>
</gene>
<feature type="compositionally biased region" description="Acidic residues" evidence="1">
    <location>
        <begin position="520"/>
        <end position="531"/>
    </location>
</feature>
<evidence type="ECO:0000256" key="1">
    <source>
        <dbReference type="SAM" id="MobiDB-lite"/>
    </source>
</evidence>
<dbReference type="Proteomes" id="UP001269400">
    <property type="component" value="Unassembled WGS sequence"/>
</dbReference>
<dbReference type="EMBL" id="JAPTGD010000002">
    <property type="protein sequence ID" value="MDU9693222.1"/>
    <property type="molecule type" value="Genomic_DNA"/>
</dbReference>
<evidence type="ECO:0000313" key="3">
    <source>
        <dbReference type="Proteomes" id="UP001269400"/>
    </source>
</evidence>
<reference evidence="2" key="1">
    <citation type="journal article" date="2022" name="J Environ Chem Eng">
        <title>Biodegradation of petroleum oil using a constructed nonpathogenic and heavy metal-tolerant bacterial consortium isolated from marine sponges.</title>
        <authorList>
            <person name="Dechsakulwatana C."/>
            <person name="Rungsihiranrut A."/>
            <person name="Muangchinda C."/>
            <person name="Ningthoujam R."/>
            <person name="Klankeo P."/>
            <person name="Pinyakong O."/>
        </authorList>
    </citation>
    <scope>NUCLEOTIDE SEQUENCE</scope>
    <source>
        <strain evidence="2">TL01-2</strain>
    </source>
</reference>
<name>A0AAX6NBI5_PRIAR</name>
<evidence type="ECO:0008006" key="4">
    <source>
        <dbReference type="Google" id="ProtNLM"/>
    </source>
</evidence>
<reference evidence="2" key="2">
    <citation type="submission" date="2022-12" db="EMBL/GenBank/DDBJ databases">
        <authorList>
            <person name="Dechsakulwatana C."/>
            <person name="Rungsihiranrut A."/>
            <person name="Muangchinda C."/>
            <person name="Ningthoujam R."/>
            <person name="Klankeo P."/>
            <person name="Pinyakong O."/>
        </authorList>
    </citation>
    <scope>NUCLEOTIDE SEQUENCE</scope>
    <source>
        <strain evidence="2">TL01-2</strain>
    </source>
</reference>
<protein>
    <recommendedName>
        <fullName evidence="4">YSIRK-type signal peptide-containing protein</fullName>
    </recommendedName>
</protein>
<dbReference type="RefSeq" id="WP_316910451.1">
    <property type="nucleotide sequence ID" value="NZ_JAPTGD010000002.1"/>
</dbReference>
<feature type="compositionally biased region" description="Polar residues" evidence="1">
    <location>
        <begin position="457"/>
        <end position="480"/>
    </location>
</feature>
<accession>A0AAX6NBI5</accession>
<comment type="caution">
    <text evidence="2">The sequence shown here is derived from an EMBL/GenBank/DDBJ whole genome shotgun (WGS) entry which is preliminary data.</text>
</comment>
<feature type="region of interest" description="Disordered" evidence="1">
    <location>
        <begin position="457"/>
        <end position="548"/>
    </location>
</feature>
<feature type="compositionally biased region" description="Basic and acidic residues" evidence="1">
    <location>
        <begin position="497"/>
        <end position="513"/>
    </location>
</feature>
<sequence>MHMTRSEWKRKQVVSNRKNFIKKHGKGIALGTATVFVVASVGYSSALPKDKPAAAQNEIEISSNYNEIPESVKDAFVEQENTTEGQGSVRTNELAKVISKGSGVLSKIEQAKKDVIEEKSVKSNLPSSNSIAFSKQIMPEKHLLVNSEKTSFTTNTSRMTTSVKVGNTLLSNNLSSSVSTSKQAKVASKTSKKEEELLKMNSDYNANEVTNELKTMEGAKDIEASKVQDENLNKKETVAVSEDTLETAGTFTGRFGDNTIILDMDGEEGSFYTNESSMKDKLKNYNVGSYLDVRYSKDTNNYNRINDVFLIHNGATNNSREFEALYMGKHQNVVSLKEANSQPKEYEMSNYFAKENKNFIPGSQVWVVGANDNKGFKVENIVALENPKPKTMLLTSRPATAEKREVKPSVKTTEVQISKPDVIKENKSEVQPTVNPKQEEVVQNTVDVKTDITATVDQQSNNNANSAVETTEVTPVSTNEEAPVELSVTSEQTVNAVEKEEKAETTNSSEEKTANSSADQLEEEVTTDSSEEVAANNLVVQPEEEKTN</sequence>
<proteinExistence type="predicted"/>